<feature type="signal peptide" evidence="2">
    <location>
        <begin position="1"/>
        <end position="20"/>
    </location>
</feature>
<comment type="caution">
    <text evidence="3">The sequence shown here is derived from an EMBL/GenBank/DDBJ whole genome shotgun (WGS) entry which is preliminary data.</text>
</comment>
<keyword evidence="4" id="KW-1185">Reference proteome</keyword>
<organism evidence="3 4">
    <name type="scientific">Flectobacillus rivi</name>
    <dbReference type="NCBI Taxonomy" id="2984209"/>
    <lineage>
        <taxon>Bacteria</taxon>
        <taxon>Pseudomonadati</taxon>
        <taxon>Bacteroidota</taxon>
        <taxon>Cytophagia</taxon>
        <taxon>Cytophagales</taxon>
        <taxon>Flectobacillaceae</taxon>
        <taxon>Flectobacillus</taxon>
    </lineage>
</organism>
<dbReference type="Pfam" id="PF09935">
    <property type="entry name" value="DUF2167"/>
    <property type="match status" value="1"/>
</dbReference>
<evidence type="ECO:0000256" key="2">
    <source>
        <dbReference type="SAM" id="SignalP"/>
    </source>
</evidence>
<feature type="compositionally biased region" description="Basic and acidic residues" evidence="1">
    <location>
        <begin position="306"/>
        <end position="316"/>
    </location>
</feature>
<name>A0ABT6Z3G8_9BACT</name>
<dbReference type="InterPro" id="IPR018682">
    <property type="entry name" value="DUF2167_membr"/>
</dbReference>
<sequence>MKRIFLLLALMCLTGLNTFAQKKAKEPLTEAELLKAQQAYLDSVETAIKYQTGTITLSNNLAKLKIPAGFKYINPEQSNQVLTELWGNPPSEGIYGIILPEKMKITDENAYAFVVEWDEMGYVKDDDADEINYDDLLKDMKEDMESENEERKKEGYPAIQIVGWASKPFYDKNRKILHWAKELKFEGGSENTLNYNIRILGRKGVLVLNAVAGMAEFPLVNKDINKVLDIVEFTDGNKYADFNPSADKIAAVGIGGLVAGKVLAKLGILGVLAKFFAPLLKFGKLLIVAVGAGLSAIWRFFTGKKEEEGEVPKEINPEEPTEPTV</sequence>
<dbReference type="EMBL" id="JASHIE010000009">
    <property type="protein sequence ID" value="MDI9875639.1"/>
    <property type="molecule type" value="Genomic_DNA"/>
</dbReference>
<proteinExistence type="predicted"/>
<keyword evidence="2" id="KW-0732">Signal</keyword>
<feature type="chain" id="PRO_5045683372" evidence="2">
    <location>
        <begin position="21"/>
        <end position="325"/>
    </location>
</feature>
<evidence type="ECO:0000313" key="3">
    <source>
        <dbReference type="EMBL" id="MDI9875639.1"/>
    </source>
</evidence>
<feature type="region of interest" description="Disordered" evidence="1">
    <location>
        <begin position="306"/>
        <end position="325"/>
    </location>
</feature>
<dbReference type="RefSeq" id="WP_283382185.1">
    <property type="nucleotide sequence ID" value="NZ_JASHIE010000009.1"/>
</dbReference>
<dbReference type="Proteomes" id="UP001225761">
    <property type="component" value="Unassembled WGS sequence"/>
</dbReference>
<reference evidence="3 4" key="1">
    <citation type="submission" date="2023-05" db="EMBL/GenBank/DDBJ databases">
        <title>Novel species of genus Flectobacillus isolated from stream in China.</title>
        <authorList>
            <person name="Lu H."/>
        </authorList>
    </citation>
    <scope>NUCLEOTIDE SEQUENCE [LARGE SCALE GENOMIC DNA]</scope>
    <source>
        <strain evidence="3 4">LFS242W</strain>
    </source>
</reference>
<evidence type="ECO:0000256" key="1">
    <source>
        <dbReference type="SAM" id="MobiDB-lite"/>
    </source>
</evidence>
<gene>
    <name evidence="3" type="ORF">QM481_13945</name>
</gene>
<protein>
    <submittedName>
        <fullName evidence="3">DUF2167 domain-containing protein</fullName>
    </submittedName>
</protein>
<evidence type="ECO:0000313" key="4">
    <source>
        <dbReference type="Proteomes" id="UP001225761"/>
    </source>
</evidence>
<accession>A0ABT6Z3G8</accession>